<dbReference type="FunFam" id="3.40.50.2300:FF:000063">
    <property type="entry name" value="Gamma-aminobutyric acid type B receptor subunit"/>
    <property type="match status" value="1"/>
</dbReference>
<evidence type="ECO:0000256" key="6">
    <source>
        <dbReference type="ARBA" id="ARBA00022989"/>
    </source>
</evidence>
<reference evidence="24" key="3">
    <citation type="submission" date="2020-05" db="UniProtKB">
        <authorList>
            <consortium name="EnsemblMetazoa"/>
        </authorList>
    </citation>
    <scope>IDENTIFICATION</scope>
    <source>
        <strain evidence="24">USDA</strain>
    </source>
</reference>
<name>E0VFE4_PEDHC</name>
<evidence type="ECO:0000256" key="5">
    <source>
        <dbReference type="ARBA" id="ARBA00022729"/>
    </source>
</evidence>
<evidence type="ECO:0000256" key="17">
    <source>
        <dbReference type="ARBA" id="ARBA00073785"/>
    </source>
</evidence>
<proteinExistence type="inferred from homology"/>
<dbReference type="eggNOG" id="KOG1055">
    <property type="taxonomic scope" value="Eukaryota"/>
</dbReference>
<dbReference type="GO" id="GO:0038039">
    <property type="term" value="C:G protein-coupled receptor heterodimeric complex"/>
    <property type="evidence" value="ECO:0007669"/>
    <property type="project" value="TreeGrafter"/>
</dbReference>
<dbReference type="CDD" id="cd15294">
    <property type="entry name" value="7tmC_GABA-B-R2"/>
    <property type="match status" value="1"/>
</dbReference>
<dbReference type="PROSITE" id="PS00981">
    <property type="entry name" value="G_PROTEIN_RECEP_F3_3"/>
    <property type="match status" value="1"/>
</dbReference>
<keyword evidence="12 23" id="KW-0675">Receptor</keyword>
<dbReference type="FunFam" id="3.40.50.2300:FF:000072">
    <property type="entry name" value="Gamma-aminobutyric acid type B receptor subunit 2"/>
    <property type="match status" value="1"/>
</dbReference>
<feature type="transmembrane region" description="Helical" evidence="21">
    <location>
        <begin position="697"/>
        <end position="719"/>
    </location>
</feature>
<dbReference type="InterPro" id="IPR017979">
    <property type="entry name" value="GPCR_3_CS"/>
</dbReference>
<dbReference type="EMBL" id="AAZO01001818">
    <property type="status" value="NOT_ANNOTATED_CDS"/>
    <property type="molecule type" value="Genomic_DNA"/>
</dbReference>
<dbReference type="Pfam" id="PF00003">
    <property type="entry name" value="7tm_3"/>
    <property type="match status" value="1"/>
</dbReference>
<keyword evidence="10 21" id="KW-0472">Membrane</keyword>
<dbReference type="GO" id="GO:0045211">
    <property type="term" value="C:postsynaptic membrane"/>
    <property type="evidence" value="ECO:0007669"/>
    <property type="project" value="UniProtKB-SubCell"/>
</dbReference>
<comment type="similarity">
    <text evidence="1">Belongs to the G-protein coupled receptor 3 family. GABA-B receptor subfamily.</text>
</comment>
<keyword evidence="8" id="KW-0297">G-protein coupled receptor</keyword>
<keyword evidence="3" id="KW-0597">Phosphoprotein</keyword>
<keyword evidence="7" id="KW-0770">Synapse</keyword>
<evidence type="ECO:0000259" key="22">
    <source>
        <dbReference type="PROSITE" id="PS50259"/>
    </source>
</evidence>
<gene>
    <name evidence="24" type="primary">8236490</name>
    <name evidence="23" type="ORF">Phum_PHUM155390</name>
</gene>
<feature type="compositionally biased region" description="Polar residues" evidence="20">
    <location>
        <begin position="901"/>
        <end position="920"/>
    </location>
</feature>
<dbReference type="GO" id="GO:0004965">
    <property type="term" value="F:G protein-coupled GABA receptor activity"/>
    <property type="evidence" value="ECO:0007669"/>
    <property type="project" value="InterPro"/>
</dbReference>
<dbReference type="EMBL" id="AAZO01001820">
    <property type="status" value="NOT_ANNOTATED_CDS"/>
    <property type="molecule type" value="Genomic_DNA"/>
</dbReference>
<dbReference type="RefSeq" id="XP_002424838.1">
    <property type="nucleotide sequence ID" value="XM_002424793.1"/>
</dbReference>
<dbReference type="EMBL" id="DS235111">
    <property type="protein sequence ID" value="EEB12100.1"/>
    <property type="molecule type" value="Genomic_DNA"/>
</dbReference>
<keyword evidence="9 19" id="KW-0175">Coiled coil</keyword>
<dbReference type="PANTHER" id="PTHR10519:SF74">
    <property type="entry name" value="GAMMA-AMINOBUTYRIC ACID TYPE B RECEPTOR SUBUNIT 2"/>
    <property type="match status" value="1"/>
</dbReference>
<feature type="transmembrane region" description="Helical" evidence="21">
    <location>
        <begin position="631"/>
        <end position="654"/>
    </location>
</feature>
<evidence type="ECO:0000256" key="10">
    <source>
        <dbReference type="ARBA" id="ARBA00023136"/>
    </source>
</evidence>
<evidence type="ECO:0000256" key="15">
    <source>
        <dbReference type="ARBA" id="ARBA00023257"/>
    </source>
</evidence>
<keyword evidence="2" id="KW-1003">Cell membrane</keyword>
<dbReference type="GeneID" id="8236490"/>
<dbReference type="SUPFAM" id="SSF53822">
    <property type="entry name" value="Periplasmic binding protein-like I"/>
    <property type="match status" value="1"/>
</dbReference>
<dbReference type="OrthoDB" id="2150267at2759"/>
<dbReference type="InterPro" id="IPR028082">
    <property type="entry name" value="Peripla_BP_I"/>
</dbReference>
<dbReference type="EMBL" id="AAZO01001824">
    <property type="status" value="NOT_ANNOTATED_CDS"/>
    <property type="molecule type" value="Genomic_DNA"/>
</dbReference>
<feature type="transmembrane region" description="Helical" evidence="21">
    <location>
        <begin position="674"/>
        <end position="691"/>
    </location>
</feature>
<feature type="transmembrane region" description="Helical" evidence="21">
    <location>
        <begin position="496"/>
        <end position="515"/>
    </location>
</feature>
<dbReference type="PRINTS" id="PR01176">
    <property type="entry name" value="GABABRECEPTR"/>
</dbReference>
<keyword evidence="14" id="KW-0807">Transducer</keyword>
<dbReference type="Pfam" id="PF01094">
    <property type="entry name" value="ANF_receptor"/>
    <property type="match status" value="1"/>
</dbReference>
<keyword evidence="4 21" id="KW-0812">Transmembrane</keyword>
<dbReference type="EMBL" id="AAZO01001822">
    <property type="status" value="NOT_ANNOTATED_CDS"/>
    <property type="molecule type" value="Genomic_DNA"/>
</dbReference>
<evidence type="ECO:0000256" key="18">
    <source>
        <dbReference type="ARBA" id="ARBA00083903"/>
    </source>
</evidence>
<dbReference type="PRINTS" id="PR01177">
    <property type="entry name" value="GABAB1RECPTR"/>
</dbReference>
<evidence type="ECO:0000256" key="14">
    <source>
        <dbReference type="ARBA" id="ARBA00023224"/>
    </source>
</evidence>
<dbReference type="PANTHER" id="PTHR10519">
    <property type="entry name" value="GABA-B RECEPTOR"/>
    <property type="match status" value="1"/>
</dbReference>
<feature type="domain" description="G-protein coupled receptors family 3 profile" evidence="22">
    <location>
        <begin position="459"/>
        <end position="741"/>
    </location>
</feature>
<dbReference type="Proteomes" id="UP000009046">
    <property type="component" value="Unassembled WGS sequence"/>
</dbReference>
<feature type="compositionally biased region" description="Basic and acidic residues" evidence="20">
    <location>
        <begin position="938"/>
        <end position="950"/>
    </location>
</feature>
<evidence type="ECO:0000256" key="8">
    <source>
        <dbReference type="ARBA" id="ARBA00023040"/>
    </source>
</evidence>
<dbReference type="CDD" id="cd06366">
    <property type="entry name" value="PBP1_GABAb_receptor"/>
    <property type="match status" value="1"/>
</dbReference>
<evidence type="ECO:0000256" key="11">
    <source>
        <dbReference type="ARBA" id="ARBA00023157"/>
    </source>
</evidence>
<evidence type="ECO:0000313" key="24">
    <source>
        <dbReference type="EnsemblMetazoa" id="PHUM155390-PA"/>
    </source>
</evidence>
<dbReference type="GO" id="GO:0007214">
    <property type="term" value="P:gamma-aminobutyric acid signaling pathway"/>
    <property type="evidence" value="ECO:0007669"/>
    <property type="project" value="TreeGrafter"/>
</dbReference>
<feature type="transmembrane region" description="Helical" evidence="21">
    <location>
        <begin position="575"/>
        <end position="596"/>
    </location>
</feature>
<evidence type="ECO:0000313" key="23">
    <source>
        <dbReference type="EMBL" id="EEB12100.1"/>
    </source>
</evidence>
<feature type="compositionally biased region" description="Polar residues" evidence="20">
    <location>
        <begin position="1247"/>
        <end position="1280"/>
    </location>
</feature>
<feature type="coiled-coil region" evidence="19">
    <location>
        <begin position="753"/>
        <end position="780"/>
    </location>
</feature>
<dbReference type="InterPro" id="IPR017978">
    <property type="entry name" value="GPCR_3_C"/>
</dbReference>
<organism>
    <name type="scientific">Pediculus humanus subsp. corporis</name>
    <name type="common">Body louse</name>
    <dbReference type="NCBI Taxonomy" id="121224"/>
    <lineage>
        <taxon>Eukaryota</taxon>
        <taxon>Metazoa</taxon>
        <taxon>Ecdysozoa</taxon>
        <taxon>Arthropoda</taxon>
        <taxon>Hexapoda</taxon>
        <taxon>Insecta</taxon>
        <taxon>Pterygota</taxon>
        <taxon>Neoptera</taxon>
        <taxon>Paraneoptera</taxon>
        <taxon>Psocodea</taxon>
        <taxon>Troctomorpha</taxon>
        <taxon>Phthiraptera</taxon>
        <taxon>Anoplura</taxon>
        <taxon>Pediculidae</taxon>
        <taxon>Pediculus</taxon>
    </lineage>
</organism>
<dbReference type="FunCoup" id="E0VFE4">
    <property type="interactions" value="210"/>
</dbReference>
<feature type="transmembrane region" description="Helical" evidence="21">
    <location>
        <begin position="457"/>
        <end position="484"/>
    </location>
</feature>
<evidence type="ECO:0000256" key="4">
    <source>
        <dbReference type="ARBA" id="ARBA00022692"/>
    </source>
</evidence>
<dbReference type="PROSITE" id="PS50259">
    <property type="entry name" value="G_PROTEIN_RECEP_F3_4"/>
    <property type="match status" value="1"/>
</dbReference>
<evidence type="ECO:0000256" key="3">
    <source>
        <dbReference type="ARBA" id="ARBA00022553"/>
    </source>
</evidence>
<keyword evidence="25" id="KW-1185">Reference proteome</keyword>
<dbReference type="EMBL" id="AAZO01001823">
    <property type="status" value="NOT_ANNOTATED_CDS"/>
    <property type="molecule type" value="Genomic_DNA"/>
</dbReference>
<dbReference type="VEuPathDB" id="VectorBase:PHUM155390"/>
<dbReference type="EMBL" id="AAZO01001821">
    <property type="status" value="NOT_ANNOTATED_CDS"/>
    <property type="molecule type" value="Genomic_DNA"/>
</dbReference>
<evidence type="ECO:0000256" key="9">
    <source>
        <dbReference type="ARBA" id="ARBA00023054"/>
    </source>
</evidence>
<feature type="region of interest" description="Disordered" evidence="20">
    <location>
        <begin position="1234"/>
        <end position="1289"/>
    </location>
</feature>
<dbReference type="InterPro" id="IPR001828">
    <property type="entry name" value="ANF_lig-bd_rcpt"/>
</dbReference>
<feature type="compositionally biased region" description="Low complexity" evidence="20">
    <location>
        <begin position="970"/>
        <end position="987"/>
    </location>
</feature>
<keyword evidence="15" id="KW-0628">Postsynaptic cell membrane</keyword>
<dbReference type="EnsemblMetazoa" id="PHUM155390-RA">
    <property type="protein sequence ID" value="PHUM155390-PA"/>
    <property type="gene ID" value="PHUM155390"/>
</dbReference>
<dbReference type="HOGENOM" id="CLU_005240_5_1_1"/>
<accession>E0VFE4</accession>
<comment type="subcellular location">
    <subcellularLocation>
        <location evidence="16">Postsynaptic cell membrane</location>
        <topology evidence="16">Multi-pass membrane protein</topology>
    </subcellularLocation>
</comment>
<dbReference type="Gene3D" id="3.40.50.2300">
    <property type="match status" value="2"/>
</dbReference>
<keyword evidence="5" id="KW-0732">Signal</keyword>
<reference evidence="23" key="2">
    <citation type="submission" date="2007-04" db="EMBL/GenBank/DDBJ databases">
        <title>The genome of the human body louse.</title>
        <authorList>
            <consortium name="The Human Body Louse Genome Consortium"/>
            <person name="Kirkness E."/>
            <person name="Walenz B."/>
            <person name="Hass B."/>
            <person name="Bruggner R."/>
            <person name="Strausberg R."/>
        </authorList>
    </citation>
    <scope>NUCLEOTIDE SEQUENCE</scope>
    <source>
        <strain evidence="23">USDA</strain>
    </source>
</reference>
<evidence type="ECO:0000313" key="25">
    <source>
        <dbReference type="Proteomes" id="UP000009046"/>
    </source>
</evidence>
<sequence>MSNAIIVGIFLFIIIVTYAYIINPRSNIAGGKKHDVYIAGFFPFDENVAEGEIGRGVLPAVRLAVDHINDNPTVLRNYILHLWWNDTKCNAAVGMKSLFDMIHEGPHKLMLFGAACTQVTDPIAKASKHWRLTQLSYADTHPMFTNDNFPNFFRIVPSENAFNPPRLKLLQEFNWTRVGTIYQNEPRYSLAHNRLVADLDILGFQVVETQSFANEVSSALSKLKEKDVRIILGNFNESWAREIFCEAYKFGMYGRKYQWLIMGTYSNDWWLTSSYKSENCSMEELSEALEGCILTDLLPLSTNGEITISGSTAEEYRLEYDNLRGDHYSRFHGYTYDGIWTMALAIQHVALRIRHYRKNDTMKNFKYRDQLWEQLFLQALKNTSFEGVTGPVRFYDNERKASIMLKQFQGGQEVKIGEFNGVTESLDLSRGHVIRWLGKYPPKDRTLQIFEHNQVNLTVYILLACTASLGIIMTIVFLTINIMFRNQRYIKMSSPYLNNLIIIGCMLTYSSVIFLGLDSQLTSVEAFPYVCTARAWLLMSGFSLAFGSMFSKTWRVHSIFTDVKLNKKVIKDYQLFMVVGVLVGIDLVIMTTWQVTDPFYRETKQMNPYPDPTNDDILIIPENEYCQSERMTIFVGSIYAYKGLLMIFGAFLAWETRHVSIPALNDSKYVGMSVYNVVIMCVMGAAISFVLSDKQDASFIIISVFIIFCTTATLCLVFVPKLVELRRNPQGVIDKKTRATLRPITKTRRDSIASELEDKIKDAKLQHSKYRKQLLDTESELQVLVRRLGSDVSGLQDSDSGTLDRLTVPLLKKEAPSGTETTEISSLCSLNSSQEEDCFNMGDTTKPGQQTPCPRKKTSFVKKSSEGDVKQDSILRKEQRTRFADENLPPSKNVSFGLPDQKSTQKFQQSQITQSRSQGPTVGQTIQQHQPQQVQKIKPGETKTKSEQNLEKLGITQIHPKPRQDYENRQYQQPQQQQQQHHVQQGQISSHPEMESLGKSSHSLIYDDLQEKKIQEVTTHLTSQLLKKHDQQYSSENIRRRSSVKSANLNENFVTCQQQQQLKHRRTSVPNWSTVKTNASEKKNNTKNNVERKKIFVDEKSQRSQERRSSYKKRGDYVEFTGSDPDVNWSDYESVADSKSKNNNAGCINGSYQNYGYQKSQERLGSSSGVIKYIEKEEYWVTQPDISFRRGSGSQKGRISPYLLKDHVNNQSSPSVPASVVDSAQAQDVPCIHRSDSERGYRGPCHGSTTQGSPGVHSQASSRGLSQASPTSSIKGSSRTCCEHSNKSQKHSFNTNLTHVLSTPDVAAIPPYYDSKTFDIYATEKRSKSQKNKGGMGGSGGHLCTAVSEGELLDLSILPIFQKLLTERHKSRTEYGASIASCPNISIKCDIVEYL</sequence>
<evidence type="ECO:0000256" key="19">
    <source>
        <dbReference type="SAM" id="Coils"/>
    </source>
</evidence>
<evidence type="ECO:0000256" key="1">
    <source>
        <dbReference type="ARBA" id="ARBA00008991"/>
    </source>
</evidence>
<keyword evidence="6 21" id="KW-1133">Transmembrane helix</keyword>
<protein>
    <recommendedName>
        <fullName evidence="17">Gamma-aminobutyric acid type B receptor subunit 2</fullName>
    </recommendedName>
    <alternativeName>
        <fullName evidence="18">G-protein coupled receptor 51</fullName>
    </alternativeName>
</protein>
<keyword evidence="13" id="KW-0325">Glycoprotein</keyword>
<feature type="compositionally biased region" description="Basic and acidic residues" evidence="20">
    <location>
        <begin position="863"/>
        <end position="885"/>
    </location>
</feature>
<evidence type="ECO:0000256" key="2">
    <source>
        <dbReference type="ARBA" id="ARBA00022475"/>
    </source>
</evidence>
<evidence type="ECO:0000256" key="16">
    <source>
        <dbReference type="ARBA" id="ARBA00034104"/>
    </source>
</evidence>
<dbReference type="EMBL" id="AAZO01001819">
    <property type="status" value="NOT_ANNOTATED_CDS"/>
    <property type="molecule type" value="Genomic_DNA"/>
</dbReference>
<evidence type="ECO:0000256" key="12">
    <source>
        <dbReference type="ARBA" id="ARBA00023170"/>
    </source>
</evidence>
<feature type="region of interest" description="Disordered" evidence="20">
    <location>
        <begin position="839"/>
        <end position="999"/>
    </location>
</feature>
<feature type="compositionally biased region" description="Polar residues" evidence="20">
    <location>
        <begin position="842"/>
        <end position="852"/>
    </location>
</feature>
<evidence type="ECO:0000256" key="7">
    <source>
        <dbReference type="ARBA" id="ARBA00023018"/>
    </source>
</evidence>
<evidence type="ECO:0000256" key="20">
    <source>
        <dbReference type="SAM" id="MobiDB-lite"/>
    </source>
</evidence>
<reference evidence="23" key="1">
    <citation type="submission" date="2007-04" db="EMBL/GenBank/DDBJ databases">
        <title>Annotation of Pediculus humanus corporis strain USDA.</title>
        <authorList>
            <person name="Kirkness E."/>
            <person name="Hannick L."/>
            <person name="Hass B."/>
            <person name="Bruggner R."/>
            <person name="Lawson D."/>
            <person name="Bidwell S."/>
            <person name="Joardar V."/>
            <person name="Caler E."/>
            <person name="Walenz B."/>
            <person name="Inman J."/>
            <person name="Schobel S."/>
            <person name="Galinsky K."/>
            <person name="Amedeo P."/>
            <person name="Strausberg R."/>
        </authorList>
    </citation>
    <scope>NUCLEOTIDE SEQUENCE</scope>
    <source>
        <strain evidence="23">USDA</strain>
    </source>
</reference>
<feature type="compositionally biased region" description="Low complexity" evidence="20">
    <location>
        <begin position="921"/>
        <end position="937"/>
    </location>
</feature>
<evidence type="ECO:0000256" key="13">
    <source>
        <dbReference type="ARBA" id="ARBA00023180"/>
    </source>
</evidence>
<dbReference type="InParanoid" id="E0VFE4"/>
<dbReference type="CTD" id="8236490"/>
<keyword evidence="11" id="KW-1015">Disulfide bond</keyword>
<dbReference type="STRING" id="121224.E0VFE4"/>
<dbReference type="KEGG" id="phu:Phum_PHUM155390"/>
<dbReference type="InterPro" id="IPR002455">
    <property type="entry name" value="GPCR3_GABA-B"/>
</dbReference>
<evidence type="ECO:0000256" key="21">
    <source>
        <dbReference type="SAM" id="Phobius"/>
    </source>
</evidence>